<dbReference type="InterPro" id="IPR050327">
    <property type="entry name" value="Proton-linked_MCT"/>
</dbReference>
<keyword evidence="4" id="KW-1185">Reference proteome</keyword>
<name>A0A7M7N513_STRPU</name>
<proteinExistence type="predicted"/>
<feature type="transmembrane region" description="Helical" evidence="2">
    <location>
        <begin position="400"/>
        <end position="423"/>
    </location>
</feature>
<dbReference type="Pfam" id="PF07690">
    <property type="entry name" value="MFS_1"/>
    <property type="match status" value="1"/>
</dbReference>
<dbReference type="GeneID" id="105440120"/>
<keyword evidence="2" id="KW-1133">Transmembrane helix</keyword>
<reference evidence="3" key="2">
    <citation type="submission" date="2021-01" db="UniProtKB">
        <authorList>
            <consortium name="EnsemblMetazoa"/>
        </authorList>
    </citation>
    <scope>IDENTIFICATION</scope>
</reference>
<dbReference type="EnsemblMetazoa" id="XM_030974758">
    <property type="protein sequence ID" value="XP_030830618"/>
    <property type="gene ID" value="LOC105440120"/>
</dbReference>
<dbReference type="Proteomes" id="UP000007110">
    <property type="component" value="Unassembled WGS sequence"/>
</dbReference>
<evidence type="ECO:0000313" key="4">
    <source>
        <dbReference type="Proteomes" id="UP000007110"/>
    </source>
</evidence>
<sequence>MMVIGSIIMGVAISMASLASSVVGFAVAMATSGVGYAFVMLPSVVICNRYFTKHFAMALGIIEIGSSLSLVFPLVTEKILEATGLRGTILLLGGISLNMVVCSALLRDPRTLRRKGSPRTKGTSNCAEDSDRNEDSMSTFHGRHKEQCLSTFRCPQEDSTLLHRNQNTHADVRDCQINDFDRENVNSTVITNPTNRDDSVKDQVFRYKSPKSKNPEHMVRTVLLSPFRWLWCFLDLSLCRDEPFLNCIYLATSFFAMVHTAWYIFFVPHALAKGITLSHAVLINLIAGVGEIIGALFQGPVIDRGWMTSLGLFMVMSFLNSVVFFLDPLLSNVMLLAGAGFVNGFFLGGTLTLTSVILKDTVSQARFATSYGLSSLSYGIAGPIGGFTAGWIASLVGYEMAFVFLGGLSSAILLAMIPAYCHYDFKRNTDQRDYRETPV</sequence>
<dbReference type="RefSeq" id="XP_030830618.1">
    <property type="nucleotide sequence ID" value="XM_030974758.1"/>
</dbReference>
<organism evidence="3 4">
    <name type="scientific">Strongylocentrotus purpuratus</name>
    <name type="common">Purple sea urchin</name>
    <dbReference type="NCBI Taxonomy" id="7668"/>
    <lineage>
        <taxon>Eukaryota</taxon>
        <taxon>Metazoa</taxon>
        <taxon>Echinodermata</taxon>
        <taxon>Eleutherozoa</taxon>
        <taxon>Echinozoa</taxon>
        <taxon>Echinoidea</taxon>
        <taxon>Euechinoidea</taxon>
        <taxon>Echinacea</taxon>
        <taxon>Camarodonta</taxon>
        <taxon>Echinidea</taxon>
        <taxon>Strongylocentrotidae</taxon>
        <taxon>Strongylocentrotus</taxon>
    </lineage>
</organism>
<dbReference type="AlphaFoldDB" id="A0A7M7N513"/>
<feature type="transmembrane region" description="Helical" evidence="2">
    <location>
        <begin position="370"/>
        <end position="394"/>
    </location>
</feature>
<evidence type="ECO:0000256" key="1">
    <source>
        <dbReference type="SAM" id="MobiDB-lite"/>
    </source>
</evidence>
<feature type="transmembrane region" description="Helical" evidence="2">
    <location>
        <begin position="309"/>
        <end position="326"/>
    </location>
</feature>
<accession>A0A7M7N513</accession>
<feature type="transmembrane region" description="Helical" evidence="2">
    <location>
        <begin position="332"/>
        <end position="358"/>
    </location>
</feature>
<dbReference type="InterPro" id="IPR036259">
    <property type="entry name" value="MFS_trans_sf"/>
</dbReference>
<feature type="transmembrane region" description="Helical" evidence="2">
    <location>
        <begin position="87"/>
        <end position="106"/>
    </location>
</feature>
<protein>
    <submittedName>
        <fullName evidence="3">Uncharacterized protein</fullName>
    </submittedName>
</protein>
<feature type="transmembrane region" description="Helical" evidence="2">
    <location>
        <begin position="29"/>
        <end position="48"/>
    </location>
</feature>
<reference evidence="4" key="1">
    <citation type="submission" date="2015-02" db="EMBL/GenBank/DDBJ databases">
        <title>Genome sequencing for Strongylocentrotus purpuratus.</title>
        <authorList>
            <person name="Murali S."/>
            <person name="Liu Y."/>
            <person name="Vee V."/>
            <person name="English A."/>
            <person name="Wang M."/>
            <person name="Skinner E."/>
            <person name="Han Y."/>
            <person name="Muzny D.M."/>
            <person name="Worley K.C."/>
            <person name="Gibbs R.A."/>
        </authorList>
    </citation>
    <scope>NUCLEOTIDE SEQUENCE</scope>
</reference>
<keyword evidence="2" id="KW-0472">Membrane</keyword>
<evidence type="ECO:0000313" key="3">
    <source>
        <dbReference type="EnsemblMetazoa" id="XP_030830618"/>
    </source>
</evidence>
<dbReference type="OrthoDB" id="6499973at2759"/>
<dbReference type="GO" id="GO:0005886">
    <property type="term" value="C:plasma membrane"/>
    <property type="evidence" value="ECO:0000318"/>
    <property type="project" value="GO_Central"/>
</dbReference>
<dbReference type="GO" id="GO:0008028">
    <property type="term" value="F:monocarboxylic acid transmembrane transporter activity"/>
    <property type="evidence" value="ECO:0000318"/>
    <property type="project" value="GO_Central"/>
</dbReference>
<keyword evidence="2" id="KW-0812">Transmembrane</keyword>
<dbReference type="InterPro" id="IPR011701">
    <property type="entry name" value="MFS"/>
</dbReference>
<dbReference type="KEGG" id="spu:105440120"/>
<dbReference type="SUPFAM" id="SSF103473">
    <property type="entry name" value="MFS general substrate transporter"/>
    <property type="match status" value="1"/>
</dbReference>
<dbReference type="Gene3D" id="1.20.1250.20">
    <property type="entry name" value="MFS general substrate transporter like domains"/>
    <property type="match status" value="1"/>
</dbReference>
<dbReference type="PANTHER" id="PTHR11360:SF303">
    <property type="entry name" value="MAJOR FACILITATOR SUPERFAMILY (MFS) PROFILE DOMAIN-CONTAINING PROTEIN"/>
    <property type="match status" value="1"/>
</dbReference>
<dbReference type="InParanoid" id="A0A7M7N513"/>
<dbReference type="OMA" id="WIIAMIN"/>
<feature type="transmembrane region" description="Helical" evidence="2">
    <location>
        <begin position="244"/>
        <end position="265"/>
    </location>
</feature>
<feature type="region of interest" description="Disordered" evidence="1">
    <location>
        <begin position="112"/>
        <end position="142"/>
    </location>
</feature>
<dbReference type="PANTHER" id="PTHR11360">
    <property type="entry name" value="MONOCARBOXYLATE TRANSPORTER"/>
    <property type="match status" value="1"/>
</dbReference>
<evidence type="ECO:0000256" key="2">
    <source>
        <dbReference type="SAM" id="Phobius"/>
    </source>
</evidence>
<feature type="transmembrane region" description="Helical" evidence="2">
    <location>
        <begin position="55"/>
        <end position="75"/>
    </location>
</feature>
<feature type="transmembrane region" description="Helical" evidence="2">
    <location>
        <begin position="277"/>
        <end position="297"/>
    </location>
</feature>